<gene>
    <name evidence="1" type="ORF">BXYJ_LOCUS8132</name>
</gene>
<dbReference type="Proteomes" id="UP000582659">
    <property type="component" value="Unassembled WGS sequence"/>
</dbReference>
<proteinExistence type="predicted"/>
<sequence length="148" mass="16857">MANRKTNNISNKYDMARDETTEDMALKSRCSGQYCKSVWRHGPGTAGEVLDLLGSSWDLLEAELEDNPTQGDRHTHGGRNIEIGQRKSPVVVAKGSNLEIEIVTWNQFHSHRPYFCTRLSPFRCSDARKTHALYEEDPYPTMFCNPSH</sequence>
<dbReference type="EMBL" id="CAJFDI010000004">
    <property type="protein sequence ID" value="CAD5224615.1"/>
    <property type="molecule type" value="Genomic_DNA"/>
</dbReference>
<protein>
    <submittedName>
        <fullName evidence="1">(pine wood nematode) hypothetical protein</fullName>
    </submittedName>
</protein>
<accession>A0A811LC13</accession>
<keyword evidence="2" id="KW-1185">Reference proteome</keyword>
<organism evidence="1 2">
    <name type="scientific">Bursaphelenchus xylophilus</name>
    <name type="common">Pinewood nematode worm</name>
    <name type="synonym">Aphelenchoides xylophilus</name>
    <dbReference type="NCBI Taxonomy" id="6326"/>
    <lineage>
        <taxon>Eukaryota</taxon>
        <taxon>Metazoa</taxon>
        <taxon>Ecdysozoa</taxon>
        <taxon>Nematoda</taxon>
        <taxon>Chromadorea</taxon>
        <taxon>Rhabditida</taxon>
        <taxon>Tylenchina</taxon>
        <taxon>Tylenchomorpha</taxon>
        <taxon>Aphelenchoidea</taxon>
        <taxon>Aphelenchoididae</taxon>
        <taxon>Bursaphelenchus</taxon>
    </lineage>
</organism>
<comment type="caution">
    <text evidence="1">The sequence shown here is derived from an EMBL/GenBank/DDBJ whole genome shotgun (WGS) entry which is preliminary data.</text>
</comment>
<dbReference type="EMBL" id="CAJFCV020000004">
    <property type="protein sequence ID" value="CAG9113436.1"/>
    <property type="molecule type" value="Genomic_DNA"/>
</dbReference>
<evidence type="ECO:0000313" key="2">
    <source>
        <dbReference type="Proteomes" id="UP000659654"/>
    </source>
</evidence>
<evidence type="ECO:0000313" key="1">
    <source>
        <dbReference type="EMBL" id="CAD5224615.1"/>
    </source>
</evidence>
<dbReference type="Proteomes" id="UP000659654">
    <property type="component" value="Unassembled WGS sequence"/>
</dbReference>
<reference evidence="1" key="1">
    <citation type="submission" date="2020-09" db="EMBL/GenBank/DDBJ databases">
        <authorList>
            <person name="Kikuchi T."/>
        </authorList>
    </citation>
    <scope>NUCLEOTIDE SEQUENCE</scope>
    <source>
        <strain evidence="1">Ka4C1</strain>
    </source>
</reference>
<dbReference type="AlphaFoldDB" id="A0A811LC13"/>
<name>A0A811LC13_BURXY</name>